<evidence type="ECO:0000313" key="9">
    <source>
        <dbReference type="EMBL" id="CAF1530518.1"/>
    </source>
</evidence>
<accession>A0A815VLQ1</accession>
<dbReference type="EMBL" id="CAJNOR010004844">
    <property type="protein sequence ID" value="CAF1530518.1"/>
    <property type="molecule type" value="Genomic_DNA"/>
</dbReference>
<comment type="caution">
    <text evidence="9">The sequence shown here is derived from an EMBL/GenBank/DDBJ whole genome shotgun (WGS) entry which is preliminary data.</text>
</comment>
<dbReference type="InterPro" id="IPR000903">
    <property type="entry name" value="NMT"/>
</dbReference>
<dbReference type="PANTHER" id="PTHR11377:SF5">
    <property type="entry name" value="GLYCYLPEPTIDE N-TETRADECANOYLTRANSFERASE"/>
    <property type="match status" value="1"/>
</dbReference>
<comment type="catalytic activity">
    <reaction evidence="5">
        <text>N-terminal glycyl-[protein] + tetradecanoyl-CoA = N-tetradecanoylglycyl-[protein] + CoA + H(+)</text>
        <dbReference type="Rhea" id="RHEA:15521"/>
        <dbReference type="Rhea" id="RHEA-COMP:12666"/>
        <dbReference type="Rhea" id="RHEA-COMP:12667"/>
        <dbReference type="ChEBI" id="CHEBI:15378"/>
        <dbReference type="ChEBI" id="CHEBI:57287"/>
        <dbReference type="ChEBI" id="CHEBI:57385"/>
        <dbReference type="ChEBI" id="CHEBI:64723"/>
        <dbReference type="ChEBI" id="CHEBI:133050"/>
        <dbReference type="EC" id="2.3.1.97"/>
    </reaction>
</comment>
<evidence type="ECO:0000256" key="4">
    <source>
        <dbReference type="ARBA" id="ARBA00023315"/>
    </source>
</evidence>
<sequence>MADREQTQFDDTNKIKSISILLKTDLRKQLYQLQFVLAEQIAEINVDDAASDSDEEAAAASEQEWKFWRTQPVTPLGIKVAKGKNGPIEENKHIEQLKQEPYELPDGFSWSEINVSHDEQLKELYTFLNENYVEDNDNMFRFDYSMPLLQWALCSPGWTPKWHVVIRHTESREIAGFYSAAPIKIKVYDKELPMIESNFLCVHKNFRLRRLTPKLIAELYRRVNLSGIFQGVNTAGVLLPGVVGKCLYWHRLINVEKLLSVGFTQLGRRMTLQMMKEMYQLPKTTRVRGFREMRESDIPKALTLLTQYLKTFDLSPVLTQEEFQYLCQNRPNIVRSFVVEQENGEITDFVSYYHLLTTVLNHQQHKTLNICYLYYYAASRTSLSDLINDCLVEAHKSDCDVFNALDVMDNRKFFRQLKFGEGDGILNYYIYNWQCPRINSEKIGLLLL</sequence>
<dbReference type="InterPro" id="IPR022678">
    <property type="entry name" value="NMT_CS"/>
</dbReference>
<dbReference type="PANTHER" id="PTHR11377">
    <property type="entry name" value="N-MYRISTOYL TRANSFERASE"/>
    <property type="match status" value="1"/>
</dbReference>
<dbReference type="Proteomes" id="UP000663828">
    <property type="component" value="Unassembled WGS sequence"/>
</dbReference>
<gene>
    <name evidence="9" type="ORF">XAT740_LOCUS41430</name>
</gene>
<evidence type="ECO:0000259" key="8">
    <source>
        <dbReference type="Pfam" id="PF02799"/>
    </source>
</evidence>
<evidence type="ECO:0000256" key="2">
    <source>
        <dbReference type="ARBA" id="ARBA00012923"/>
    </source>
</evidence>
<feature type="domain" description="Glycylpeptide N-tetradecanoyltransferase C-terminal" evidence="8">
    <location>
        <begin position="261"/>
        <end position="440"/>
    </location>
</feature>
<dbReference type="Pfam" id="PF01233">
    <property type="entry name" value="NMT"/>
    <property type="match status" value="1"/>
</dbReference>
<dbReference type="GO" id="GO:0005737">
    <property type="term" value="C:cytoplasm"/>
    <property type="evidence" value="ECO:0007669"/>
    <property type="project" value="TreeGrafter"/>
</dbReference>
<dbReference type="GO" id="GO:0004379">
    <property type="term" value="F:glycylpeptide N-tetradecanoyltransferase activity"/>
    <property type="evidence" value="ECO:0007669"/>
    <property type="project" value="UniProtKB-EC"/>
</dbReference>
<protein>
    <recommendedName>
        <fullName evidence="2 5">Glycylpeptide N-tetradecanoyltransferase</fullName>
        <ecNumber evidence="2 5">2.3.1.97</ecNumber>
    </recommendedName>
</protein>
<dbReference type="Pfam" id="PF02799">
    <property type="entry name" value="NMT_C"/>
    <property type="match status" value="1"/>
</dbReference>
<dbReference type="EC" id="2.3.1.97" evidence="2 5"/>
<dbReference type="InterPro" id="IPR022676">
    <property type="entry name" value="NMT_N"/>
</dbReference>
<feature type="domain" description="Glycylpeptide N-tetradecanoyltransferase N-terminal" evidence="7">
    <location>
        <begin position="87"/>
        <end position="246"/>
    </location>
</feature>
<evidence type="ECO:0000259" key="7">
    <source>
        <dbReference type="Pfam" id="PF01233"/>
    </source>
</evidence>
<dbReference type="SUPFAM" id="SSF55729">
    <property type="entry name" value="Acyl-CoA N-acyltransferases (Nat)"/>
    <property type="match status" value="2"/>
</dbReference>
<dbReference type="PIRSF" id="PIRSF015892">
    <property type="entry name" value="N-myristl_transf"/>
    <property type="match status" value="1"/>
</dbReference>
<comment type="function">
    <text evidence="5">Adds a myristoyl group to the N-terminal glycine residue of certain cellular proteins.</text>
</comment>
<dbReference type="Gene3D" id="3.40.630.170">
    <property type="match status" value="1"/>
</dbReference>
<dbReference type="InterPro" id="IPR022677">
    <property type="entry name" value="NMT_C"/>
</dbReference>
<keyword evidence="3 5" id="KW-0808">Transferase</keyword>
<name>A0A815VLQ1_ADIRI</name>
<comment type="similarity">
    <text evidence="1 6">Belongs to the NMT family.</text>
</comment>
<keyword evidence="4 5" id="KW-0012">Acyltransferase</keyword>
<dbReference type="PROSITE" id="PS00976">
    <property type="entry name" value="NMT_2"/>
    <property type="match status" value="1"/>
</dbReference>
<dbReference type="FunFam" id="3.40.630.170:FF:000003">
    <property type="entry name" value="Glycylpeptide N-tetradecanoyltransferase"/>
    <property type="match status" value="1"/>
</dbReference>
<organism evidence="9 10">
    <name type="scientific">Adineta ricciae</name>
    <name type="common">Rotifer</name>
    <dbReference type="NCBI Taxonomy" id="249248"/>
    <lineage>
        <taxon>Eukaryota</taxon>
        <taxon>Metazoa</taxon>
        <taxon>Spiralia</taxon>
        <taxon>Gnathifera</taxon>
        <taxon>Rotifera</taxon>
        <taxon>Eurotatoria</taxon>
        <taxon>Bdelloidea</taxon>
        <taxon>Adinetida</taxon>
        <taxon>Adinetidae</taxon>
        <taxon>Adineta</taxon>
    </lineage>
</organism>
<evidence type="ECO:0000313" key="10">
    <source>
        <dbReference type="Proteomes" id="UP000663828"/>
    </source>
</evidence>
<evidence type="ECO:0000256" key="6">
    <source>
        <dbReference type="RuleBase" id="RU004178"/>
    </source>
</evidence>
<dbReference type="InterPro" id="IPR016181">
    <property type="entry name" value="Acyl_CoA_acyltransferase"/>
</dbReference>
<reference evidence="9" key="1">
    <citation type="submission" date="2021-02" db="EMBL/GenBank/DDBJ databases">
        <authorList>
            <person name="Nowell W R."/>
        </authorList>
    </citation>
    <scope>NUCLEOTIDE SEQUENCE</scope>
</reference>
<proteinExistence type="inferred from homology"/>
<evidence type="ECO:0000256" key="5">
    <source>
        <dbReference type="RuleBase" id="RU000586"/>
    </source>
</evidence>
<keyword evidence="10" id="KW-1185">Reference proteome</keyword>
<dbReference type="AlphaFoldDB" id="A0A815VLQ1"/>
<evidence type="ECO:0000256" key="3">
    <source>
        <dbReference type="ARBA" id="ARBA00022679"/>
    </source>
</evidence>
<evidence type="ECO:0000256" key="1">
    <source>
        <dbReference type="ARBA" id="ARBA00009469"/>
    </source>
</evidence>